<reference evidence="1" key="1">
    <citation type="journal article" date="2014" name="Int. J. Syst. Evol. Microbiol.">
        <title>Complete genome sequence of Corynebacterium casei LMG S-19264T (=DSM 44701T), isolated from a smear-ripened cheese.</title>
        <authorList>
            <consortium name="US DOE Joint Genome Institute (JGI-PGF)"/>
            <person name="Walter F."/>
            <person name="Albersmeier A."/>
            <person name="Kalinowski J."/>
            <person name="Ruckert C."/>
        </authorList>
    </citation>
    <scope>NUCLEOTIDE SEQUENCE</scope>
    <source>
        <strain evidence="1">CGMCC 1.12827</strain>
    </source>
</reference>
<dbReference type="AlphaFoldDB" id="A0A916TC72"/>
<keyword evidence="2" id="KW-1185">Reference proteome</keyword>
<name>A0A916TC72_9ACTN</name>
<gene>
    <name evidence="1" type="ORF">GCM10011489_28810</name>
</gene>
<dbReference type="Proteomes" id="UP000621454">
    <property type="component" value="Unassembled WGS sequence"/>
</dbReference>
<evidence type="ECO:0000313" key="1">
    <source>
        <dbReference type="EMBL" id="GGB39363.1"/>
    </source>
</evidence>
<protein>
    <recommendedName>
        <fullName evidence="3">Transcriptional regulator, AbiEi antitoxin, Type IV TA system</fullName>
    </recommendedName>
</protein>
<reference evidence="1" key="2">
    <citation type="submission" date="2020-09" db="EMBL/GenBank/DDBJ databases">
        <authorList>
            <person name="Sun Q."/>
            <person name="Zhou Y."/>
        </authorList>
    </citation>
    <scope>NUCLEOTIDE SEQUENCE</scope>
    <source>
        <strain evidence="1">CGMCC 1.12827</strain>
    </source>
</reference>
<evidence type="ECO:0008006" key="3">
    <source>
        <dbReference type="Google" id="ProtNLM"/>
    </source>
</evidence>
<proteinExistence type="predicted"/>
<dbReference type="EMBL" id="BMGC01000023">
    <property type="protein sequence ID" value="GGB39363.1"/>
    <property type="molecule type" value="Genomic_DNA"/>
</dbReference>
<accession>A0A916TC72</accession>
<organism evidence="1 2">
    <name type="scientific">Gordonia jinhuaensis</name>
    <dbReference type="NCBI Taxonomy" id="1517702"/>
    <lineage>
        <taxon>Bacteria</taxon>
        <taxon>Bacillati</taxon>
        <taxon>Actinomycetota</taxon>
        <taxon>Actinomycetes</taxon>
        <taxon>Mycobacteriales</taxon>
        <taxon>Gordoniaceae</taxon>
        <taxon>Gordonia</taxon>
    </lineage>
</organism>
<sequence>MMGDFAQALTVFDAALRRGADVALIRARVDGAHTTGIRIARRALGHATGLSESVGESWSRAQIIEAGLPVPTLQCRYRGSSTYFCDFDWDGVLVGEFDGMTKYSRLLRPGQTIADAVAREKAREDELRALGLMVLRWTWSTLVRGELVELLTPWLLRLGITGT</sequence>
<comment type="caution">
    <text evidence="1">The sequence shown here is derived from an EMBL/GenBank/DDBJ whole genome shotgun (WGS) entry which is preliminary data.</text>
</comment>
<evidence type="ECO:0000313" key="2">
    <source>
        <dbReference type="Proteomes" id="UP000621454"/>
    </source>
</evidence>